<gene>
    <name evidence="4" type="ORF">OF122_14650</name>
</gene>
<dbReference type="InterPro" id="IPR036291">
    <property type="entry name" value="NAD(P)-bd_dom_sf"/>
</dbReference>
<evidence type="ECO:0000313" key="4">
    <source>
        <dbReference type="EMBL" id="UYQ71275.1"/>
    </source>
</evidence>
<evidence type="ECO:0000256" key="2">
    <source>
        <dbReference type="ARBA" id="ARBA00023002"/>
    </source>
</evidence>
<dbReference type="PANTHER" id="PTHR43639:SF1">
    <property type="entry name" value="SHORT-CHAIN DEHYDROGENASE_REDUCTASE FAMILY PROTEIN"/>
    <property type="match status" value="1"/>
</dbReference>
<dbReference type="PRINTS" id="PR00080">
    <property type="entry name" value="SDRFAMILY"/>
</dbReference>
<evidence type="ECO:0000256" key="1">
    <source>
        <dbReference type="ARBA" id="ARBA00006484"/>
    </source>
</evidence>
<dbReference type="InterPro" id="IPR057326">
    <property type="entry name" value="KR_dom"/>
</dbReference>
<dbReference type="InterPro" id="IPR020904">
    <property type="entry name" value="Sc_DH/Rdtase_CS"/>
</dbReference>
<dbReference type="RefSeq" id="WP_264224931.1">
    <property type="nucleotide sequence ID" value="NZ_CP107716.1"/>
</dbReference>
<organism evidence="4 5">
    <name type="scientific">Pelagibacterium flavum</name>
    <dbReference type="NCBI Taxonomy" id="2984530"/>
    <lineage>
        <taxon>Bacteria</taxon>
        <taxon>Pseudomonadati</taxon>
        <taxon>Pseudomonadota</taxon>
        <taxon>Alphaproteobacteria</taxon>
        <taxon>Hyphomicrobiales</taxon>
        <taxon>Devosiaceae</taxon>
        <taxon>Pelagibacterium</taxon>
    </lineage>
</organism>
<proteinExistence type="inferred from homology"/>
<name>A0ABY6IL08_9HYPH</name>
<reference evidence="4" key="1">
    <citation type="submission" date="2022-10" db="EMBL/GenBank/DDBJ databases">
        <title>YIM 151497 complete genome.</title>
        <authorList>
            <person name="Chen X."/>
        </authorList>
    </citation>
    <scope>NUCLEOTIDE SEQUENCE</scope>
    <source>
        <strain evidence="4">YIM 151497</strain>
    </source>
</reference>
<dbReference type="SMART" id="SM00822">
    <property type="entry name" value="PKS_KR"/>
    <property type="match status" value="1"/>
</dbReference>
<dbReference type="SUPFAM" id="SSF51735">
    <property type="entry name" value="NAD(P)-binding Rossmann-fold domains"/>
    <property type="match status" value="1"/>
</dbReference>
<evidence type="ECO:0000313" key="5">
    <source>
        <dbReference type="Proteomes" id="UP001163882"/>
    </source>
</evidence>
<comment type="similarity">
    <text evidence="1">Belongs to the short-chain dehydrogenases/reductases (SDR) family.</text>
</comment>
<dbReference type="EMBL" id="CP107716">
    <property type="protein sequence ID" value="UYQ71275.1"/>
    <property type="molecule type" value="Genomic_DNA"/>
</dbReference>
<dbReference type="PANTHER" id="PTHR43639">
    <property type="entry name" value="OXIDOREDUCTASE, SHORT-CHAIN DEHYDROGENASE/REDUCTASE FAMILY (AFU_ORTHOLOGUE AFUA_5G02870)"/>
    <property type="match status" value="1"/>
</dbReference>
<sequence>MTAIYPDLKGKTVLVTGGAGGIGAAIVRAFAAQGAHVGFFDIDRTEGEALESQLTALGQSARFFAVDITDIVALRKGIADLRSALGPVAILINNAARDDRHPALDVTPEDFDALMAVNFRHQFFASQAVIEGMRELGGGSIICMSSISWLAGFGGMPLYTAAKAGILGLVKSLARDFGPDGIRVNAISPGWIMTERQIAKWLTPEADAMREERQALKRRLVPDDIARLTLFLCSEEASAITGQNHIADGGWI</sequence>
<keyword evidence="2" id="KW-0560">Oxidoreductase</keyword>
<keyword evidence="5" id="KW-1185">Reference proteome</keyword>
<accession>A0ABY6IL08</accession>
<dbReference type="Pfam" id="PF13561">
    <property type="entry name" value="adh_short_C2"/>
    <property type="match status" value="1"/>
</dbReference>
<dbReference type="InterPro" id="IPR002347">
    <property type="entry name" value="SDR_fam"/>
</dbReference>
<dbReference type="Proteomes" id="UP001163882">
    <property type="component" value="Chromosome"/>
</dbReference>
<protein>
    <submittedName>
        <fullName evidence="4">SDR family oxidoreductase</fullName>
    </submittedName>
</protein>
<evidence type="ECO:0000259" key="3">
    <source>
        <dbReference type="SMART" id="SM00822"/>
    </source>
</evidence>
<dbReference type="PROSITE" id="PS00061">
    <property type="entry name" value="ADH_SHORT"/>
    <property type="match status" value="1"/>
</dbReference>
<dbReference type="CDD" id="cd05233">
    <property type="entry name" value="SDR_c"/>
    <property type="match status" value="1"/>
</dbReference>
<dbReference type="PRINTS" id="PR00081">
    <property type="entry name" value="GDHRDH"/>
</dbReference>
<feature type="domain" description="Ketoreductase" evidence="3">
    <location>
        <begin position="11"/>
        <end position="191"/>
    </location>
</feature>
<dbReference type="Gene3D" id="3.40.50.720">
    <property type="entry name" value="NAD(P)-binding Rossmann-like Domain"/>
    <property type="match status" value="1"/>
</dbReference>